<evidence type="ECO:0000256" key="2">
    <source>
        <dbReference type="SAM" id="MobiDB-lite"/>
    </source>
</evidence>
<comment type="caution">
    <text evidence="3">The sequence shown here is derived from an EMBL/GenBank/DDBJ whole genome shotgun (WGS) entry which is preliminary data.</text>
</comment>
<reference evidence="3" key="1">
    <citation type="journal article" date="2019" name="Sci. Rep.">
        <title>Draft genome of Tanacetum cinerariifolium, the natural source of mosquito coil.</title>
        <authorList>
            <person name="Yamashiro T."/>
            <person name="Shiraishi A."/>
            <person name="Satake H."/>
            <person name="Nakayama K."/>
        </authorList>
    </citation>
    <scope>NUCLEOTIDE SEQUENCE</scope>
</reference>
<proteinExistence type="predicted"/>
<feature type="region of interest" description="Disordered" evidence="2">
    <location>
        <begin position="104"/>
        <end position="124"/>
    </location>
</feature>
<dbReference type="EMBL" id="BKCJ010006130">
    <property type="protein sequence ID" value="GEU70530.1"/>
    <property type="molecule type" value="Genomic_DNA"/>
</dbReference>
<organism evidence="3">
    <name type="scientific">Tanacetum cinerariifolium</name>
    <name type="common">Dalmatian daisy</name>
    <name type="synonym">Chrysanthemum cinerariifolium</name>
    <dbReference type="NCBI Taxonomy" id="118510"/>
    <lineage>
        <taxon>Eukaryota</taxon>
        <taxon>Viridiplantae</taxon>
        <taxon>Streptophyta</taxon>
        <taxon>Embryophyta</taxon>
        <taxon>Tracheophyta</taxon>
        <taxon>Spermatophyta</taxon>
        <taxon>Magnoliopsida</taxon>
        <taxon>eudicotyledons</taxon>
        <taxon>Gunneridae</taxon>
        <taxon>Pentapetalae</taxon>
        <taxon>asterids</taxon>
        <taxon>campanulids</taxon>
        <taxon>Asterales</taxon>
        <taxon>Asteraceae</taxon>
        <taxon>Asteroideae</taxon>
        <taxon>Anthemideae</taxon>
        <taxon>Anthemidinae</taxon>
        <taxon>Tanacetum</taxon>
    </lineage>
</organism>
<evidence type="ECO:0000256" key="1">
    <source>
        <dbReference type="SAM" id="Coils"/>
    </source>
</evidence>
<keyword evidence="1" id="KW-0175">Coiled coil</keyword>
<gene>
    <name evidence="3" type="ORF">Tci_042508</name>
</gene>
<dbReference type="AlphaFoldDB" id="A0A6L2MA63"/>
<evidence type="ECO:0000313" key="3">
    <source>
        <dbReference type="EMBL" id="GEU70530.1"/>
    </source>
</evidence>
<name>A0A6L2MA63_TANCI</name>
<feature type="coiled-coil region" evidence="1">
    <location>
        <begin position="243"/>
        <end position="305"/>
    </location>
</feature>
<protein>
    <submittedName>
        <fullName evidence="3">Uncharacterized protein</fullName>
    </submittedName>
</protein>
<sequence>MSGSEPGEMASESLKTVVLSKFDMHIYTSELTLSELTTTIGSMVFLWICIPVSRFQLRYNIKDQDKNVIDMDTFLKLPTWTGTVVSRRILFLRSNVLTAVKETTKRASAEGAEGSKKKRKVQKNNESVLSGFEEALLATPLHQAAPEIEVNQPSPPREHHDAHVSSIHDVHTPQSSYHVNEDELVANRMNSWVAFLMKKVPSRDYQTLGQSVVARGDLLKRHERLNHDYVDLQNHSDADLVELECLRSSLRRANQDNEGMTQKLVLLDNAHFECSSQEKELTYQLVDAEEKIRVLEHENLALSAQVAQADADHKKLVREFIPVIAQFLSETQYLDIEGSKSWEAKHVELFTTTYPYIQKVSNSYDLPMSELLAVCLDVPPPLVIEYTTSSVAIEDDAQQPPSFASKITSDTPFSIII</sequence>
<accession>A0A6L2MA63</accession>